<evidence type="ECO:0000313" key="2">
    <source>
        <dbReference type="Proteomes" id="UP000291995"/>
    </source>
</evidence>
<name>A0AAQ3HF39_9SPIR</name>
<dbReference type="Proteomes" id="UP000291995">
    <property type="component" value="Plasmid pYekat-76-lp70"/>
</dbReference>
<dbReference type="EMBL" id="CP117139">
    <property type="protein sequence ID" value="WEG86115.1"/>
    <property type="molecule type" value="Genomic_DNA"/>
</dbReference>
<evidence type="ECO:0000313" key="1">
    <source>
        <dbReference type="EMBL" id="WEG86115.1"/>
    </source>
</evidence>
<reference evidence="1" key="1">
    <citation type="submission" date="2022-12" db="EMBL/GenBank/DDBJ databases">
        <title>B. miyamotoi WGS.</title>
        <authorList>
            <person name="Kuleshov K.V."/>
            <person name="Hoornstra D."/>
            <person name="Hovius J.W."/>
            <person name="Platonov A.E."/>
            <person name="Telford S.R. III."/>
        </authorList>
    </citation>
    <scope>NUCLEOTIDE SEQUENCE</scope>
    <source>
        <strain evidence="1">Yekat-76</strain>
        <plasmid evidence="1">pYekat-76-lp70</plasmid>
    </source>
</reference>
<organism evidence="1 2">
    <name type="scientific">Borrelia miyamotoi</name>
    <dbReference type="NCBI Taxonomy" id="47466"/>
    <lineage>
        <taxon>Bacteria</taxon>
        <taxon>Pseudomonadati</taxon>
        <taxon>Spirochaetota</taxon>
        <taxon>Spirochaetia</taxon>
        <taxon>Spirochaetales</taxon>
        <taxon>Borreliaceae</taxon>
        <taxon>Borrelia</taxon>
    </lineage>
</organism>
<gene>
    <name evidence="1" type="ORF">EZU67_005820</name>
</gene>
<geneLocation type="plasmid" evidence="1 2">
    <name>pYekat-76-lp70</name>
</geneLocation>
<sequence length="79" mass="9301">MKYSDKINSEFIKDMKREIDWIKYNEDALVHLISQALISRSVGSLPRKGGLFNQNYWFVLIFSELNLYIKKLESESIGK</sequence>
<accession>A0AAQ3HF39</accession>
<protein>
    <submittedName>
        <fullName evidence="1">Uncharacterized protein</fullName>
    </submittedName>
</protein>
<dbReference type="AlphaFoldDB" id="A0AAQ3HF39"/>
<dbReference type="RefSeq" id="WP_232515787.1">
    <property type="nucleotide sequence ID" value="NZ_CP024322.2"/>
</dbReference>
<keyword evidence="1" id="KW-0614">Plasmid</keyword>
<proteinExistence type="predicted"/>